<dbReference type="EMBL" id="FQVA01000001">
    <property type="protein sequence ID" value="SHF06788.1"/>
    <property type="molecule type" value="Genomic_DNA"/>
</dbReference>
<dbReference type="SUPFAM" id="SSF54909">
    <property type="entry name" value="Dimeric alpha+beta barrel"/>
    <property type="match status" value="1"/>
</dbReference>
<organism evidence="2 3">
    <name type="scientific">Microbulbifer donghaiensis</name>
    <dbReference type="NCBI Taxonomy" id="494016"/>
    <lineage>
        <taxon>Bacteria</taxon>
        <taxon>Pseudomonadati</taxon>
        <taxon>Pseudomonadota</taxon>
        <taxon>Gammaproteobacteria</taxon>
        <taxon>Cellvibrionales</taxon>
        <taxon>Microbulbiferaceae</taxon>
        <taxon>Microbulbifer</taxon>
    </lineage>
</organism>
<sequence>MSAQFHLAQVNIARAKGPMDSPVMRGFVEQLDRINALADRSPGFVWRLQTEEGDATALQVFEDERIIVNLSVWASIEALKDYVYSGEHLEILKDKKRWFEKMPGPILALWWIPAGTLPTVDDARQALQTLSVRGPSTAAFSFARPFPAPQMLPA</sequence>
<dbReference type="InterPro" id="IPR011008">
    <property type="entry name" value="Dimeric_a/b-barrel"/>
</dbReference>
<evidence type="ECO:0000313" key="3">
    <source>
        <dbReference type="Proteomes" id="UP000184170"/>
    </source>
</evidence>
<keyword evidence="3" id="KW-1185">Reference proteome</keyword>
<dbReference type="Pfam" id="PF11695">
    <property type="entry name" value="DUF3291"/>
    <property type="match status" value="1"/>
</dbReference>
<dbReference type="Proteomes" id="UP000184170">
    <property type="component" value="Unassembled WGS sequence"/>
</dbReference>
<proteinExistence type="predicted"/>
<dbReference type="STRING" id="494016.SAMN04487965_1290"/>
<accession>A0A1M4YM97</accession>
<name>A0A1M4YM97_9GAMM</name>
<dbReference type="OrthoDB" id="2376237at2"/>
<reference evidence="3" key="1">
    <citation type="submission" date="2016-11" db="EMBL/GenBank/DDBJ databases">
        <authorList>
            <person name="Varghese N."/>
            <person name="Submissions S."/>
        </authorList>
    </citation>
    <scope>NUCLEOTIDE SEQUENCE [LARGE SCALE GENOMIC DNA]</scope>
    <source>
        <strain evidence="3">CGMCC 1.7063</strain>
    </source>
</reference>
<dbReference type="RefSeq" id="WP_073272850.1">
    <property type="nucleotide sequence ID" value="NZ_FQVA01000001.1"/>
</dbReference>
<gene>
    <name evidence="2" type="ORF">SAMN04487965_1290</name>
</gene>
<evidence type="ECO:0000259" key="1">
    <source>
        <dbReference type="Pfam" id="PF11695"/>
    </source>
</evidence>
<feature type="domain" description="DUF3291" evidence="1">
    <location>
        <begin position="7"/>
        <end position="144"/>
    </location>
</feature>
<protein>
    <recommendedName>
        <fullName evidence="1">DUF3291 domain-containing protein</fullName>
    </recommendedName>
</protein>
<dbReference type="InterPro" id="IPR021708">
    <property type="entry name" value="DUF3291"/>
</dbReference>
<dbReference type="AlphaFoldDB" id="A0A1M4YM97"/>
<evidence type="ECO:0000313" key="2">
    <source>
        <dbReference type="EMBL" id="SHF06788.1"/>
    </source>
</evidence>